<dbReference type="Gene3D" id="3.30.360.10">
    <property type="entry name" value="Dihydrodipicolinate Reductase, domain 2"/>
    <property type="match status" value="1"/>
</dbReference>
<dbReference type="EMBL" id="JACRSO010000003">
    <property type="protein sequence ID" value="MBC8529573.1"/>
    <property type="molecule type" value="Genomic_DNA"/>
</dbReference>
<dbReference type="RefSeq" id="WP_283244183.1">
    <property type="nucleotide sequence ID" value="NZ_JACRSO010000003.1"/>
</dbReference>
<proteinExistence type="inferred from homology"/>
<name>A0A926D1K1_9FIRM</name>
<dbReference type="Pfam" id="PF01408">
    <property type="entry name" value="GFO_IDH_MocA"/>
    <property type="match status" value="1"/>
</dbReference>
<dbReference type="GO" id="GO:0000166">
    <property type="term" value="F:nucleotide binding"/>
    <property type="evidence" value="ECO:0007669"/>
    <property type="project" value="InterPro"/>
</dbReference>
<evidence type="ECO:0000256" key="1">
    <source>
        <dbReference type="ARBA" id="ARBA00010928"/>
    </source>
</evidence>
<sequence>MAEKIRYALIGCGRIAPNHIAAALANVEALELCAVCDPVEENMERVLEQAPEAVRQTVTRYTNYEEMLEKERPILVAIATESGRHAAIGLRCIAAGCNLIIEKPIALSIADADALIEAAESKGVQICACHQNRFNKSIQKIRQAVEAGQFGRMLHGTAHIRWNRNQNYYTQAPWRGTWEQDGGALMNQCIHNIDLLRWMMGDEVEEVFAYTDNLNHPYIAAEDLGLAVVRFKGGAYGLIEGTTNIYPSNLEETLYLFGEKGTVKAGGKSVNVIEEWRFEAQTEDPEAVKARFHENPPNVYGFGHTPLYRDVIAALGEGRAPYVDGYAGKRALEMVLAIYQSAATGKPVHLPLKECATTDFIGRFGR</sequence>
<dbReference type="SUPFAM" id="SSF51735">
    <property type="entry name" value="NAD(P)-binding Rossmann-fold domains"/>
    <property type="match status" value="1"/>
</dbReference>
<dbReference type="Proteomes" id="UP000654279">
    <property type="component" value="Unassembled WGS sequence"/>
</dbReference>
<evidence type="ECO:0000259" key="3">
    <source>
        <dbReference type="Pfam" id="PF02894"/>
    </source>
</evidence>
<comment type="similarity">
    <text evidence="1">Belongs to the Gfo/Idh/MocA family.</text>
</comment>
<dbReference type="Gene3D" id="3.40.50.720">
    <property type="entry name" value="NAD(P)-binding Rossmann-like Domain"/>
    <property type="match status" value="1"/>
</dbReference>
<evidence type="ECO:0000313" key="4">
    <source>
        <dbReference type="EMBL" id="MBC8529573.1"/>
    </source>
</evidence>
<dbReference type="PANTHER" id="PTHR43249:SF1">
    <property type="entry name" value="D-GLUCOSIDE 3-DEHYDROGENASE"/>
    <property type="match status" value="1"/>
</dbReference>
<dbReference type="InterPro" id="IPR036291">
    <property type="entry name" value="NAD(P)-bd_dom_sf"/>
</dbReference>
<dbReference type="InterPro" id="IPR052515">
    <property type="entry name" value="Gfo/Idh/MocA_Oxidoreductase"/>
</dbReference>
<reference evidence="4" key="1">
    <citation type="submission" date="2020-08" db="EMBL/GenBank/DDBJ databases">
        <title>Genome public.</title>
        <authorList>
            <person name="Liu C."/>
            <person name="Sun Q."/>
        </authorList>
    </citation>
    <scope>NUCLEOTIDE SEQUENCE</scope>
    <source>
        <strain evidence="4">NSJ-44</strain>
    </source>
</reference>
<dbReference type="AlphaFoldDB" id="A0A926D1K1"/>
<feature type="domain" description="Gfo/Idh/MocA-like oxidoreductase C-terminal" evidence="3">
    <location>
        <begin position="142"/>
        <end position="350"/>
    </location>
</feature>
<accession>A0A926D1K1</accession>
<dbReference type="InterPro" id="IPR000683">
    <property type="entry name" value="Gfo/Idh/MocA-like_OxRdtase_N"/>
</dbReference>
<dbReference type="Pfam" id="PF02894">
    <property type="entry name" value="GFO_IDH_MocA_C"/>
    <property type="match status" value="1"/>
</dbReference>
<evidence type="ECO:0000313" key="5">
    <source>
        <dbReference type="Proteomes" id="UP000654279"/>
    </source>
</evidence>
<dbReference type="InterPro" id="IPR004104">
    <property type="entry name" value="Gfo/Idh/MocA-like_OxRdtase_C"/>
</dbReference>
<dbReference type="PANTHER" id="PTHR43249">
    <property type="entry name" value="UDP-N-ACETYL-2-AMINO-2-DEOXY-D-GLUCURONATE OXIDASE"/>
    <property type="match status" value="1"/>
</dbReference>
<protein>
    <submittedName>
        <fullName evidence="4">Gfo/Idh/MocA family oxidoreductase</fullName>
    </submittedName>
</protein>
<gene>
    <name evidence="4" type="ORF">H8699_09060</name>
</gene>
<comment type="caution">
    <text evidence="4">The sequence shown here is derived from an EMBL/GenBank/DDBJ whole genome shotgun (WGS) entry which is preliminary data.</text>
</comment>
<organism evidence="4 5">
    <name type="scientific">Luoshenia tenuis</name>
    <dbReference type="NCBI Taxonomy" id="2763654"/>
    <lineage>
        <taxon>Bacteria</taxon>
        <taxon>Bacillati</taxon>
        <taxon>Bacillota</taxon>
        <taxon>Clostridia</taxon>
        <taxon>Christensenellales</taxon>
        <taxon>Christensenellaceae</taxon>
        <taxon>Luoshenia</taxon>
    </lineage>
</organism>
<keyword evidence="5" id="KW-1185">Reference proteome</keyword>
<evidence type="ECO:0000259" key="2">
    <source>
        <dbReference type="Pfam" id="PF01408"/>
    </source>
</evidence>
<dbReference type="SUPFAM" id="SSF55347">
    <property type="entry name" value="Glyceraldehyde-3-phosphate dehydrogenase-like, C-terminal domain"/>
    <property type="match status" value="1"/>
</dbReference>
<feature type="domain" description="Gfo/Idh/MocA-like oxidoreductase N-terminal" evidence="2">
    <location>
        <begin position="5"/>
        <end position="126"/>
    </location>
</feature>